<proteinExistence type="predicted"/>
<feature type="domain" description="DUF4937" evidence="2">
    <location>
        <begin position="2"/>
        <end position="89"/>
    </location>
</feature>
<evidence type="ECO:0000313" key="5">
    <source>
        <dbReference type="Proteomes" id="UP000196125"/>
    </source>
</evidence>
<evidence type="ECO:0000313" key="6">
    <source>
        <dbReference type="Proteomes" id="UP001283366"/>
    </source>
</evidence>
<evidence type="ECO:0000313" key="4">
    <source>
        <dbReference type="EMBL" id="SMS01603.1"/>
    </source>
</evidence>
<dbReference type="Proteomes" id="UP000196125">
    <property type="component" value="Unassembled WGS sequence"/>
</dbReference>
<reference evidence="4 5" key="1">
    <citation type="submission" date="2017-05" db="EMBL/GenBank/DDBJ databases">
        <authorList>
            <person name="Song R."/>
            <person name="Chenine A.L."/>
            <person name="Ruprecht R.M."/>
        </authorList>
    </citation>
    <scope>NUCLEOTIDE SEQUENCE [LARGE SCALE GENOMIC DNA]</scope>
    <source>
        <strain evidence="4 5">CECT 7927</strain>
    </source>
</reference>
<name>A0A1Y6J002_9VIBR</name>
<keyword evidence="6" id="KW-1185">Reference proteome</keyword>
<sequence length="212" mass="24620">MIIKLITCQVEKDQKQNFSRSQQAWGKLSDIDGFAGQFGGWNKSEDQAIVIGVWDSYAHVQQFMASVHDEIFLSSGQQNTYQQCEVHYFEKVLTIRSLTNITEPTNHGIFRVAYCRGVQDTERFLCDQREVWNVYMGRADGMLGGYVLRSLEHDDYFVVISHWASEQHHQNYVQHIFPELINKVEPANYIKDLSGCLIQEEQAWQVEPHQSK</sequence>
<dbReference type="RefSeq" id="WP_159457438.1">
    <property type="nucleotide sequence ID" value="NZ_AP024883.1"/>
</dbReference>
<dbReference type="OrthoDB" id="2627153at2"/>
<dbReference type="Gene3D" id="3.30.70.100">
    <property type="match status" value="1"/>
</dbReference>
<dbReference type="InterPro" id="IPR011008">
    <property type="entry name" value="Dimeric_a/b-barrel"/>
</dbReference>
<dbReference type="EMBL" id="FXXI01000005">
    <property type="protein sequence ID" value="SMS01603.1"/>
    <property type="molecule type" value="Genomic_DNA"/>
</dbReference>
<gene>
    <name evidence="3" type="ORF">SBX37_05135</name>
    <name evidence="4" type="ORF">VIM7927_02900</name>
</gene>
<evidence type="ECO:0000259" key="2">
    <source>
        <dbReference type="Pfam" id="PF16291"/>
    </source>
</evidence>
<dbReference type="Pfam" id="PF16291">
    <property type="entry name" value="DUF4937"/>
    <property type="match status" value="1"/>
</dbReference>
<dbReference type="EMBL" id="JAWRCO010000001">
    <property type="protein sequence ID" value="MDW6002257.1"/>
    <property type="molecule type" value="Genomic_DNA"/>
</dbReference>
<accession>A0A1Y6J002</accession>
<protein>
    <submittedName>
        <fullName evidence="4">Antibiotic biosynthesis monooxygenase</fullName>
    </submittedName>
    <submittedName>
        <fullName evidence="3">DUF4937 domain-containing protein</fullName>
    </submittedName>
</protein>
<evidence type="ECO:0000313" key="3">
    <source>
        <dbReference type="EMBL" id="MDW6002257.1"/>
    </source>
</evidence>
<dbReference type="InterPro" id="IPR007138">
    <property type="entry name" value="ABM_dom"/>
</dbReference>
<dbReference type="AlphaFoldDB" id="A0A1Y6J002"/>
<reference evidence="3 6" key="2">
    <citation type="submission" date="2023-11" db="EMBL/GenBank/DDBJ databases">
        <title>Plant-associative lifestyle of Vibrio porteresiae and its evolutionary dynamics.</title>
        <authorList>
            <person name="Rameshkumar N."/>
            <person name="Kirti K."/>
        </authorList>
    </citation>
    <scope>NUCLEOTIDE SEQUENCE [LARGE SCALE GENOMIC DNA]</scope>
    <source>
        <strain evidence="3 6">MSSRF38</strain>
    </source>
</reference>
<feature type="domain" description="ABM" evidence="1">
    <location>
        <begin position="138"/>
        <end position="175"/>
    </location>
</feature>
<keyword evidence="4" id="KW-0503">Monooxygenase</keyword>
<evidence type="ECO:0000259" key="1">
    <source>
        <dbReference type="Pfam" id="PF03992"/>
    </source>
</evidence>
<dbReference type="Proteomes" id="UP001283366">
    <property type="component" value="Unassembled WGS sequence"/>
</dbReference>
<dbReference type="Pfam" id="PF03992">
    <property type="entry name" value="ABM"/>
    <property type="match status" value="1"/>
</dbReference>
<keyword evidence="4" id="KW-0560">Oxidoreductase</keyword>
<dbReference type="SUPFAM" id="SSF54909">
    <property type="entry name" value="Dimeric alpha+beta barrel"/>
    <property type="match status" value="2"/>
</dbReference>
<organism evidence="4 5">
    <name type="scientific">Vibrio mangrovi</name>
    <dbReference type="NCBI Taxonomy" id="474394"/>
    <lineage>
        <taxon>Bacteria</taxon>
        <taxon>Pseudomonadati</taxon>
        <taxon>Pseudomonadota</taxon>
        <taxon>Gammaproteobacteria</taxon>
        <taxon>Vibrionales</taxon>
        <taxon>Vibrionaceae</taxon>
        <taxon>Vibrio</taxon>
    </lineage>
</organism>
<dbReference type="InterPro" id="IPR032555">
    <property type="entry name" value="DUF4937"/>
</dbReference>
<dbReference type="GO" id="GO:0004497">
    <property type="term" value="F:monooxygenase activity"/>
    <property type="evidence" value="ECO:0007669"/>
    <property type="project" value="UniProtKB-KW"/>
</dbReference>